<keyword evidence="3" id="KW-1185">Reference proteome</keyword>
<proteinExistence type="predicted"/>
<comment type="caution">
    <text evidence="2">The sequence shown here is derived from an EMBL/GenBank/DDBJ whole genome shotgun (WGS) entry which is preliminary data.</text>
</comment>
<reference evidence="2 3" key="1">
    <citation type="submission" date="2007-01" db="EMBL/GenBank/DDBJ databases">
        <authorList>
            <person name="Haygood M."/>
            <person name="Podell S."/>
            <person name="Anderson C."/>
            <person name="Hopkinson B."/>
            <person name="Roe K."/>
            <person name="Barbeau K."/>
            <person name="Gaasterland T."/>
            <person name="Ferriera S."/>
            <person name="Johnson J."/>
            <person name="Kravitz S."/>
            <person name="Beeson K."/>
            <person name="Sutton G."/>
            <person name="Rogers Y.-H."/>
            <person name="Friedman R."/>
            <person name="Frazier M."/>
            <person name="Venter J.C."/>
        </authorList>
    </citation>
    <scope>NUCLEOTIDE SEQUENCE [LARGE SCALE GENOMIC DNA]</scope>
    <source>
        <strain evidence="2 3">ATCC 23134</strain>
    </source>
</reference>
<dbReference type="AlphaFoldDB" id="A1ZNA8"/>
<evidence type="ECO:0000259" key="1">
    <source>
        <dbReference type="Pfam" id="PF01844"/>
    </source>
</evidence>
<dbReference type="Gene3D" id="1.10.30.50">
    <property type="match status" value="1"/>
</dbReference>
<dbReference type="EMBL" id="AAWS01000017">
    <property type="protein sequence ID" value="EAY28289.1"/>
    <property type="molecule type" value="Genomic_DNA"/>
</dbReference>
<dbReference type="Proteomes" id="UP000004095">
    <property type="component" value="Unassembled WGS sequence"/>
</dbReference>
<sequence length="848" mass="94779">MPYNASIYHLLYSTNANITALRNALNGNDFRQANIELINLTNNTYVSQLIDENREAIKSIYAQLANVQINGANITVANFSTPSPGGNFTGGLPNANFPEVDVNGKVWPALGKLLLEQDFNNWNLFKAPLEGTAGVDNNVQILSANINNTTIENIATLLLLKQLLHYARLRAEYENLYSFKDNGQVYINYFIFQPNLGSAQQEYNSSNFAQNRSLLNQVSIFGQLQASSLPTGTNALHFNQWTRQGMQVLDRNPLVIMPASDAKNYIKRYINQLNTGGATSSYAKTGGKLLIYVQRHYAPSSNKTDNILSYTAVTADAGRGYRQAKPSLIRSTGLYCAFCESPIQDGRTADIEHKMPKSVFPTEALDWENFVLACKVCNSDNKKEKIVNNTHEVAPGTDYKRNAFVPANNTLKSYSVYRDNSRNEVLWPDAWHSFNDGTGNTQYNLSFQAFDYQLFSGPGASGPLLNVSLDNIQNQTKSKVSVANVAGSETLQIDFTGFEGILDQTNVRVHTTDLANLPQNHNNVGIQAARQHIVDICGLDKIGSISNDRRVVNRTKAWLHAMKQLKRLKSLADEKDSWESLHRYYNNQLDLINVINKNQHSFSNINKLRAFNLNNQADEILFHSITLGKMKFQQVLPNGSININLDGVEANDITIIQIGGGNVLSVADTHLDGVQLVGDIVTINGQRLMSGRIDINDGNHPHLSNTVILFKNVIVKVESNPNTTTLDIGSPTQQPPLLTNLIFTKDAYYGEAIETWEKNRKKLLTQLDTIHQKQLAYTWENILDMVRVGGFYSTWVRTFQRECTNPANNLPRYDIDLVRRLEMEAQANPEDPHQFHGTDAAEIIQSLA</sequence>
<dbReference type="InterPro" id="IPR002711">
    <property type="entry name" value="HNH"/>
</dbReference>
<feature type="domain" description="HNH" evidence="1">
    <location>
        <begin position="336"/>
        <end position="383"/>
    </location>
</feature>
<protein>
    <recommendedName>
        <fullName evidence="1">HNH domain-containing protein</fullName>
    </recommendedName>
</protein>
<organism evidence="2 3">
    <name type="scientific">Microscilla marina ATCC 23134</name>
    <dbReference type="NCBI Taxonomy" id="313606"/>
    <lineage>
        <taxon>Bacteria</taxon>
        <taxon>Pseudomonadati</taxon>
        <taxon>Bacteroidota</taxon>
        <taxon>Cytophagia</taxon>
        <taxon>Cytophagales</taxon>
        <taxon>Microscillaceae</taxon>
        <taxon>Microscilla</taxon>
    </lineage>
</organism>
<accession>A1ZNA8</accession>
<evidence type="ECO:0000313" key="3">
    <source>
        <dbReference type="Proteomes" id="UP000004095"/>
    </source>
</evidence>
<evidence type="ECO:0000313" key="2">
    <source>
        <dbReference type="EMBL" id="EAY28289.1"/>
    </source>
</evidence>
<dbReference type="GO" id="GO:0003676">
    <property type="term" value="F:nucleic acid binding"/>
    <property type="evidence" value="ECO:0007669"/>
    <property type="project" value="InterPro"/>
</dbReference>
<dbReference type="GO" id="GO:0008270">
    <property type="term" value="F:zinc ion binding"/>
    <property type="evidence" value="ECO:0007669"/>
    <property type="project" value="InterPro"/>
</dbReference>
<name>A1ZNA8_MICM2</name>
<dbReference type="eggNOG" id="COG1403">
    <property type="taxonomic scope" value="Bacteria"/>
</dbReference>
<dbReference type="GO" id="GO:0004519">
    <property type="term" value="F:endonuclease activity"/>
    <property type="evidence" value="ECO:0007669"/>
    <property type="project" value="InterPro"/>
</dbReference>
<gene>
    <name evidence="2" type="ORF">M23134_03550</name>
</gene>
<dbReference type="Pfam" id="PF01844">
    <property type="entry name" value="HNH"/>
    <property type="match status" value="1"/>
</dbReference>